<protein>
    <recommendedName>
        <fullName evidence="1">F-box domain-containing protein</fullName>
    </recommendedName>
</protein>
<sequence>MASCSKRSSSSHMPIELVEEILCRVPLGSLARFISICKEWYTLFNDKRSIYKHLDLSQKRFIHVDERRKVQHLNPETQAISCLQGPSGNFTMIHCDGLLLCQRYSDKRNLAVWNPFLRRVKWIEPSNSCKRFDVYGFGHDNVSRENYKILGFDTEGRSLEIIEIYEFKSKLWRSVDASLNSCAKLWYTLSNRGLSMNGNMYWIARRKEDDSKTIASFDFSRETFKEISCGVPFDDAVTDAVVSWSKFLDLTSSHDFPMLCSSHCIFPAYFIDHKTNNIMVRCGKLDVMKTYFDFTVYEMCDRELKEHVLTGRSRWSYTKAPMRCYEYVPSLVPVPE</sequence>
<organism evidence="2 3">
    <name type="scientific">Microthlaspi erraticum</name>
    <dbReference type="NCBI Taxonomy" id="1685480"/>
    <lineage>
        <taxon>Eukaryota</taxon>
        <taxon>Viridiplantae</taxon>
        <taxon>Streptophyta</taxon>
        <taxon>Embryophyta</taxon>
        <taxon>Tracheophyta</taxon>
        <taxon>Spermatophyta</taxon>
        <taxon>Magnoliopsida</taxon>
        <taxon>eudicotyledons</taxon>
        <taxon>Gunneridae</taxon>
        <taxon>Pentapetalae</taxon>
        <taxon>rosids</taxon>
        <taxon>malvids</taxon>
        <taxon>Brassicales</taxon>
        <taxon>Brassicaceae</taxon>
        <taxon>Coluteocarpeae</taxon>
        <taxon>Microthlaspi</taxon>
    </lineage>
</organism>
<evidence type="ECO:0000259" key="1">
    <source>
        <dbReference type="PROSITE" id="PS50181"/>
    </source>
</evidence>
<proteinExistence type="predicted"/>
<gene>
    <name evidence="2" type="ORF">MERR_LOCUS40606</name>
</gene>
<dbReference type="AlphaFoldDB" id="A0A6D2K8Y5"/>
<evidence type="ECO:0000313" key="3">
    <source>
        <dbReference type="Proteomes" id="UP000467841"/>
    </source>
</evidence>
<dbReference type="EMBL" id="CACVBM020001529">
    <property type="protein sequence ID" value="CAA7053370.1"/>
    <property type="molecule type" value="Genomic_DNA"/>
</dbReference>
<feature type="domain" description="F-box" evidence="1">
    <location>
        <begin position="7"/>
        <end position="54"/>
    </location>
</feature>
<accession>A0A6D2K8Y5</accession>
<keyword evidence="3" id="KW-1185">Reference proteome</keyword>
<dbReference type="Pfam" id="PF00646">
    <property type="entry name" value="F-box"/>
    <property type="match status" value="1"/>
</dbReference>
<dbReference type="Gene3D" id="1.20.1280.50">
    <property type="match status" value="1"/>
</dbReference>
<dbReference type="PANTHER" id="PTHR31672:SF13">
    <property type="entry name" value="F-BOX PROTEIN CPR30-LIKE"/>
    <property type="match status" value="1"/>
</dbReference>
<dbReference type="Pfam" id="PF07734">
    <property type="entry name" value="FBA_1"/>
    <property type="match status" value="2"/>
</dbReference>
<comment type="caution">
    <text evidence="2">The sequence shown here is derived from an EMBL/GenBank/DDBJ whole genome shotgun (WGS) entry which is preliminary data.</text>
</comment>
<dbReference type="InterPro" id="IPR011043">
    <property type="entry name" value="Gal_Oxase/kelch_b-propeller"/>
</dbReference>
<dbReference type="SMART" id="SM00256">
    <property type="entry name" value="FBOX"/>
    <property type="match status" value="1"/>
</dbReference>
<dbReference type="InterPro" id="IPR001810">
    <property type="entry name" value="F-box_dom"/>
</dbReference>
<dbReference type="Proteomes" id="UP000467841">
    <property type="component" value="Unassembled WGS sequence"/>
</dbReference>
<dbReference type="OrthoDB" id="1029033at2759"/>
<dbReference type="InterPro" id="IPR050796">
    <property type="entry name" value="SCF_F-box_component"/>
</dbReference>
<dbReference type="SUPFAM" id="SSF81383">
    <property type="entry name" value="F-box domain"/>
    <property type="match status" value="1"/>
</dbReference>
<reference evidence="2" key="1">
    <citation type="submission" date="2020-01" db="EMBL/GenBank/DDBJ databases">
        <authorList>
            <person name="Mishra B."/>
        </authorList>
    </citation>
    <scope>NUCLEOTIDE SEQUENCE [LARGE SCALE GENOMIC DNA]</scope>
</reference>
<dbReference type="SUPFAM" id="SSF50965">
    <property type="entry name" value="Galactose oxidase, central domain"/>
    <property type="match status" value="1"/>
</dbReference>
<dbReference type="PANTHER" id="PTHR31672">
    <property type="entry name" value="BNACNNG10540D PROTEIN"/>
    <property type="match status" value="1"/>
</dbReference>
<evidence type="ECO:0000313" key="2">
    <source>
        <dbReference type="EMBL" id="CAA7053370.1"/>
    </source>
</evidence>
<dbReference type="NCBIfam" id="TIGR01640">
    <property type="entry name" value="F_box_assoc_1"/>
    <property type="match status" value="1"/>
</dbReference>
<name>A0A6D2K8Y5_9BRAS</name>
<dbReference type="InterPro" id="IPR006527">
    <property type="entry name" value="F-box-assoc_dom_typ1"/>
</dbReference>
<dbReference type="InterPro" id="IPR017451">
    <property type="entry name" value="F-box-assoc_interact_dom"/>
</dbReference>
<dbReference type="InterPro" id="IPR036047">
    <property type="entry name" value="F-box-like_dom_sf"/>
</dbReference>
<dbReference type="PROSITE" id="PS50181">
    <property type="entry name" value="FBOX"/>
    <property type="match status" value="1"/>
</dbReference>